<name>A0A3S5CKR0_9PLAT</name>
<dbReference type="EMBL" id="CAAALY010101402">
    <property type="protein sequence ID" value="VEL29234.1"/>
    <property type="molecule type" value="Genomic_DNA"/>
</dbReference>
<feature type="non-terminal residue" evidence="1">
    <location>
        <position position="1"/>
    </location>
</feature>
<organism evidence="1 2">
    <name type="scientific">Protopolystoma xenopodis</name>
    <dbReference type="NCBI Taxonomy" id="117903"/>
    <lineage>
        <taxon>Eukaryota</taxon>
        <taxon>Metazoa</taxon>
        <taxon>Spiralia</taxon>
        <taxon>Lophotrochozoa</taxon>
        <taxon>Platyhelminthes</taxon>
        <taxon>Monogenea</taxon>
        <taxon>Polyopisthocotylea</taxon>
        <taxon>Polystomatidea</taxon>
        <taxon>Polystomatidae</taxon>
        <taxon>Protopolystoma</taxon>
    </lineage>
</organism>
<protein>
    <submittedName>
        <fullName evidence="1">Uncharacterized protein</fullName>
    </submittedName>
</protein>
<evidence type="ECO:0000313" key="1">
    <source>
        <dbReference type="EMBL" id="VEL29234.1"/>
    </source>
</evidence>
<keyword evidence="2" id="KW-1185">Reference proteome</keyword>
<comment type="caution">
    <text evidence="1">The sequence shown here is derived from an EMBL/GenBank/DDBJ whole genome shotgun (WGS) entry which is preliminary data.</text>
</comment>
<proteinExistence type="predicted"/>
<reference evidence="1" key="1">
    <citation type="submission" date="2018-11" db="EMBL/GenBank/DDBJ databases">
        <authorList>
            <consortium name="Pathogen Informatics"/>
        </authorList>
    </citation>
    <scope>NUCLEOTIDE SEQUENCE</scope>
</reference>
<accession>A0A3S5CKR0</accession>
<dbReference type="Proteomes" id="UP000784294">
    <property type="component" value="Unassembled WGS sequence"/>
</dbReference>
<evidence type="ECO:0000313" key="2">
    <source>
        <dbReference type="Proteomes" id="UP000784294"/>
    </source>
</evidence>
<sequence>TAFSDCGNKKVVSIPWLAKYLFTQTYPRNCSSDEHGLGFTPQEVRQGLNCLNRDCSIGLRWKDGNKQFRGQDTDQKATSGFSAHPLSACWQVNFGTGGGLVNLPTLSIRE</sequence>
<gene>
    <name evidence="1" type="ORF">PXEA_LOCUS22674</name>
</gene>
<dbReference type="AlphaFoldDB" id="A0A3S5CKR0"/>